<dbReference type="OMA" id="HGYWIAD"/>
<dbReference type="GeneID" id="17355753"/>
<dbReference type="OrthoDB" id="406309at2759"/>
<feature type="chain" id="PRO_5003156331" description="Glycosyl hydrolase family 13 catalytic domain-containing protein" evidence="5">
    <location>
        <begin position="26"/>
        <end position="563"/>
    </location>
</feature>
<dbReference type="EMBL" id="GL433842">
    <property type="protein sequence ID" value="EFN56269.1"/>
    <property type="molecule type" value="Genomic_DNA"/>
</dbReference>
<dbReference type="Proteomes" id="UP000008141">
    <property type="component" value="Unassembled WGS sequence"/>
</dbReference>
<comment type="cofactor">
    <cofactor evidence="1">
        <name>Ca(2+)</name>
        <dbReference type="ChEBI" id="CHEBI:29108"/>
    </cofactor>
</comment>
<dbReference type="PANTHER" id="PTHR10357">
    <property type="entry name" value="ALPHA-AMYLASE FAMILY MEMBER"/>
    <property type="match status" value="1"/>
</dbReference>
<feature type="signal peptide" evidence="5">
    <location>
        <begin position="1"/>
        <end position="25"/>
    </location>
</feature>
<organism evidence="8">
    <name type="scientific">Chlorella variabilis</name>
    <name type="common">Green alga</name>
    <dbReference type="NCBI Taxonomy" id="554065"/>
    <lineage>
        <taxon>Eukaryota</taxon>
        <taxon>Viridiplantae</taxon>
        <taxon>Chlorophyta</taxon>
        <taxon>core chlorophytes</taxon>
        <taxon>Trebouxiophyceae</taxon>
        <taxon>Chlorellales</taxon>
        <taxon>Chlorellaceae</taxon>
        <taxon>Chlorella clade</taxon>
        <taxon>Chlorella</taxon>
    </lineage>
</organism>
<dbReference type="KEGG" id="cvr:CHLNCDRAFT_30901"/>
<dbReference type="InterPro" id="IPR006047">
    <property type="entry name" value="GH13_cat_dom"/>
</dbReference>
<sequence>MGLLQRPPPTLALLLLAALLAAALAQPVHAFSNVPWQKQAVYQLLTDRFAAPQAMPGSRGQQCGSLSNYCGGTWRGMLQQLRYIQGLNLNAIWSSPIAVQPYGGYHGYWPTDLYDVNPSFGTPGDLQHVLQQLADQGMKHILDVVMNHVGYGSSVFLPAFNPFSDPSNFHNCTLAGCDPDCNIPADNPTYDQQWHCQLSGLPDLNQSIPYVREMFADYIQWILSQYSVHMLRLDAAGSIDPDFFPYFMNFTTLPAWLEVGGKLQLHEQYEKVRGNASYSYQSWVIYNAASACFALSPTSDEGDEGCLQISQSRSTLMSYGVEMGGVGYWVENHDTDRFLSTRASLPAYRNALAFILLAEGIPIIYYGAEQGMTGLTIDNTNRWPLWEVGYDNTNPLYTHIRTLAWYRWWMNLGNKSFTEHYMDRRTYTFSRGSDMVVVLTNGNYSEAVPRPAAYNLSGLASFAGDTLCDALRSGYCVEVSEEGVALVQPSPTDEPLLLVHNNWVHSDTFFIMLHNRPVLWQQGLIVTFSTLCGALLLWFAVGYGIQYYRTGSIHPAQDLSASC</sequence>
<dbReference type="STRING" id="554065.E1ZCM6"/>
<dbReference type="SMART" id="SM00642">
    <property type="entry name" value="Aamy"/>
    <property type="match status" value="1"/>
</dbReference>
<dbReference type="InParanoid" id="E1ZCM6"/>
<evidence type="ECO:0000256" key="5">
    <source>
        <dbReference type="SAM" id="SignalP"/>
    </source>
</evidence>
<keyword evidence="4" id="KW-1133">Transmembrane helix</keyword>
<evidence type="ECO:0000256" key="4">
    <source>
        <dbReference type="SAM" id="Phobius"/>
    </source>
</evidence>
<evidence type="ECO:0000259" key="6">
    <source>
        <dbReference type="SMART" id="SM00642"/>
    </source>
</evidence>
<dbReference type="AlphaFoldDB" id="E1ZCM6"/>
<dbReference type="eggNOG" id="KOG0471">
    <property type="taxonomic scope" value="Eukaryota"/>
</dbReference>
<dbReference type="SUPFAM" id="SSF51445">
    <property type="entry name" value="(Trans)glycosidases"/>
    <property type="match status" value="1"/>
</dbReference>
<accession>E1ZCM6</accession>
<evidence type="ECO:0000256" key="1">
    <source>
        <dbReference type="ARBA" id="ARBA00001913"/>
    </source>
</evidence>
<evidence type="ECO:0000313" key="8">
    <source>
        <dbReference type="Proteomes" id="UP000008141"/>
    </source>
</evidence>
<dbReference type="GO" id="GO:0046872">
    <property type="term" value="F:metal ion binding"/>
    <property type="evidence" value="ECO:0007669"/>
    <property type="project" value="UniProtKB-KW"/>
</dbReference>
<dbReference type="Gene3D" id="3.20.20.80">
    <property type="entry name" value="Glycosidases"/>
    <property type="match status" value="1"/>
</dbReference>
<feature type="transmembrane region" description="Helical" evidence="4">
    <location>
        <begin position="519"/>
        <end position="541"/>
    </location>
</feature>
<dbReference type="PANTHER" id="PTHR10357:SF215">
    <property type="entry name" value="ALPHA-AMYLASE 1"/>
    <property type="match status" value="1"/>
</dbReference>
<keyword evidence="8" id="KW-1185">Reference proteome</keyword>
<evidence type="ECO:0000256" key="3">
    <source>
        <dbReference type="ARBA" id="ARBA00022729"/>
    </source>
</evidence>
<proteinExistence type="predicted"/>
<evidence type="ECO:0000313" key="7">
    <source>
        <dbReference type="EMBL" id="EFN56269.1"/>
    </source>
</evidence>
<dbReference type="RefSeq" id="XP_005848371.1">
    <property type="nucleotide sequence ID" value="XM_005848309.1"/>
</dbReference>
<keyword evidence="4" id="KW-0472">Membrane</keyword>
<dbReference type="Pfam" id="PF00128">
    <property type="entry name" value="Alpha-amylase"/>
    <property type="match status" value="2"/>
</dbReference>
<keyword evidence="3 5" id="KW-0732">Signal</keyword>
<evidence type="ECO:0000256" key="2">
    <source>
        <dbReference type="ARBA" id="ARBA00022723"/>
    </source>
</evidence>
<name>E1ZCM6_CHLVA</name>
<dbReference type="InterPro" id="IPR017853">
    <property type="entry name" value="GH"/>
</dbReference>
<keyword evidence="4" id="KW-0812">Transmembrane</keyword>
<gene>
    <name evidence="7" type="ORF">CHLNCDRAFT_30901</name>
</gene>
<dbReference type="GO" id="GO:0005975">
    <property type="term" value="P:carbohydrate metabolic process"/>
    <property type="evidence" value="ECO:0007669"/>
    <property type="project" value="InterPro"/>
</dbReference>
<protein>
    <recommendedName>
        <fullName evidence="6">Glycosyl hydrolase family 13 catalytic domain-containing protein</fullName>
    </recommendedName>
</protein>
<feature type="non-terminal residue" evidence="7">
    <location>
        <position position="563"/>
    </location>
</feature>
<reference evidence="7 8" key="1">
    <citation type="journal article" date="2010" name="Plant Cell">
        <title>The Chlorella variabilis NC64A genome reveals adaptation to photosymbiosis, coevolution with viruses, and cryptic sex.</title>
        <authorList>
            <person name="Blanc G."/>
            <person name="Duncan G."/>
            <person name="Agarkova I."/>
            <person name="Borodovsky M."/>
            <person name="Gurnon J."/>
            <person name="Kuo A."/>
            <person name="Lindquist E."/>
            <person name="Lucas S."/>
            <person name="Pangilinan J."/>
            <person name="Polle J."/>
            <person name="Salamov A."/>
            <person name="Terry A."/>
            <person name="Yamada T."/>
            <person name="Dunigan D.D."/>
            <person name="Grigoriev I.V."/>
            <person name="Claverie J.M."/>
            <person name="Van Etten J.L."/>
        </authorList>
    </citation>
    <scope>NUCLEOTIDE SEQUENCE [LARGE SCALE GENOMIC DNA]</scope>
    <source>
        <strain evidence="7 8">NC64A</strain>
    </source>
</reference>
<keyword evidence="2" id="KW-0479">Metal-binding</keyword>
<feature type="domain" description="Glycosyl hydrolase family 13 catalytic" evidence="6">
    <location>
        <begin position="43"/>
        <end position="407"/>
    </location>
</feature>